<reference evidence="1 2" key="1">
    <citation type="submission" date="2015-12" db="EMBL/GenBank/DDBJ databases">
        <title>Serinicoccus chungangenesis strain CD08_5 genome sequencing and assembly.</title>
        <authorList>
            <person name="Chander A.M."/>
            <person name="Kaur G."/>
            <person name="Nair G.R."/>
            <person name="Dhawan D.K."/>
            <person name="Kochhar R.K."/>
            <person name="Mayilraj S."/>
            <person name="Bhadada S.K."/>
        </authorList>
    </citation>
    <scope>NUCLEOTIDE SEQUENCE [LARGE SCALE GENOMIC DNA]</scope>
    <source>
        <strain evidence="1 2">CD08_5</strain>
    </source>
</reference>
<evidence type="ECO:0000313" key="1">
    <source>
        <dbReference type="EMBL" id="KUG52846.1"/>
    </source>
</evidence>
<keyword evidence="2" id="KW-1185">Reference proteome</keyword>
<accession>A0A0W8I488</accession>
<evidence type="ECO:0008006" key="3">
    <source>
        <dbReference type="Google" id="ProtNLM"/>
    </source>
</evidence>
<dbReference type="InterPro" id="IPR023214">
    <property type="entry name" value="HAD_sf"/>
</dbReference>
<name>A0A0W8I488_9MICO</name>
<protein>
    <recommendedName>
        <fullName evidence="3">Hydrolase</fullName>
    </recommendedName>
</protein>
<dbReference type="Gene3D" id="3.40.50.1000">
    <property type="entry name" value="HAD superfamily/HAD-like"/>
    <property type="match status" value="1"/>
</dbReference>
<evidence type="ECO:0000313" key="2">
    <source>
        <dbReference type="Proteomes" id="UP000054837"/>
    </source>
</evidence>
<dbReference type="RefSeq" id="WP_058891920.1">
    <property type="nucleotide sequence ID" value="NZ_LQBL01000029.1"/>
</dbReference>
<dbReference type="EMBL" id="LQBL01000029">
    <property type="protein sequence ID" value="KUG52846.1"/>
    <property type="molecule type" value="Genomic_DNA"/>
</dbReference>
<dbReference type="Proteomes" id="UP000054837">
    <property type="component" value="Unassembled WGS sequence"/>
</dbReference>
<proteinExistence type="predicted"/>
<dbReference type="AlphaFoldDB" id="A0A0W8I488"/>
<organism evidence="1 2">
    <name type="scientific">Serinicoccus chungangensis</name>
    <dbReference type="NCBI Taxonomy" id="767452"/>
    <lineage>
        <taxon>Bacteria</taxon>
        <taxon>Bacillati</taxon>
        <taxon>Actinomycetota</taxon>
        <taxon>Actinomycetes</taxon>
        <taxon>Micrococcales</taxon>
        <taxon>Ornithinimicrobiaceae</taxon>
        <taxon>Serinicoccus</taxon>
    </lineage>
</organism>
<gene>
    <name evidence="1" type="ORF">AVL62_14855</name>
</gene>
<comment type="caution">
    <text evidence="1">The sequence shown here is derived from an EMBL/GenBank/DDBJ whole genome shotgun (WGS) entry which is preliminary data.</text>
</comment>
<dbReference type="SUPFAM" id="SSF56784">
    <property type="entry name" value="HAD-like"/>
    <property type="match status" value="1"/>
</dbReference>
<dbReference type="STRING" id="767452.AVL62_14855"/>
<dbReference type="InterPro" id="IPR036412">
    <property type="entry name" value="HAD-like_sf"/>
</dbReference>
<sequence>MVRHLVEAGERATDTIGELITATEDELVVVGRRGEVRIRQVDVVAAKPVPDRPWRVAAFLRRAGVAVLDLDGVPLHGPVVPLLDTLATGGAPVVPLTDRPDRVAAELEEIGLARVIPMLLNTDDLGAAKPDTEAYAAAHAAIERRLGRRVAPAEVAFTDDRADHVDGARAFGWRGRLFTLPR</sequence>
<dbReference type="Pfam" id="PF00702">
    <property type="entry name" value="Hydrolase"/>
    <property type="match status" value="1"/>
</dbReference>